<dbReference type="SUPFAM" id="SSF53901">
    <property type="entry name" value="Thiolase-like"/>
    <property type="match status" value="2"/>
</dbReference>
<accession>A0A4R7VZ36</accession>
<gene>
    <name evidence="4" type="ORF">CLV71_10359</name>
</gene>
<name>A0A4R7VZ36_9PSEU</name>
<dbReference type="Pfam" id="PF08541">
    <property type="entry name" value="ACP_syn_III_C"/>
    <property type="match status" value="1"/>
</dbReference>
<evidence type="ECO:0000259" key="3">
    <source>
        <dbReference type="Pfam" id="PF08541"/>
    </source>
</evidence>
<dbReference type="GO" id="GO:0044550">
    <property type="term" value="P:secondary metabolite biosynthetic process"/>
    <property type="evidence" value="ECO:0007669"/>
    <property type="project" value="TreeGrafter"/>
</dbReference>
<dbReference type="PANTHER" id="PTHR34069:SF2">
    <property type="entry name" value="BETA-KETOACYL-[ACYL-CARRIER-PROTEIN] SYNTHASE III"/>
    <property type="match status" value="1"/>
</dbReference>
<dbReference type="EMBL" id="SOCP01000003">
    <property type="protein sequence ID" value="TDV54819.1"/>
    <property type="molecule type" value="Genomic_DNA"/>
</dbReference>
<organism evidence="4 5">
    <name type="scientific">Actinophytocola oryzae</name>
    <dbReference type="NCBI Taxonomy" id="502181"/>
    <lineage>
        <taxon>Bacteria</taxon>
        <taxon>Bacillati</taxon>
        <taxon>Actinomycetota</taxon>
        <taxon>Actinomycetes</taxon>
        <taxon>Pseudonocardiales</taxon>
        <taxon>Pseudonocardiaceae</taxon>
    </lineage>
</organism>
<proteinExistence type="predicted"/>
<dbReference type="OrthoDB" id="2636646at2"/>
<dbReference type="InterPro" id="IPR013747">
    <property type="entry name" value="ACP_syn_III_C"/>
</dbReference>
<protein>
    <submittedName>
        <fullName evidence="4">3-oxoacyl-[acyl-carrier-protein] synthase-3</fullName>
    </submittedName>
</protein>
<keyword evidence="2" id="KW-0012">Acyltransferase</keyword>
<dbReference type="PANTHER" id="PTHR34069">
    <property type="entry name" value="3-OXOACYL-[ACYL-CARRIER-PROTEIN] SYNTHASE 3"/>
    <property type="match status" value="1"/>
</dbReference>
<keyword evidence="5" id="KW-1185">Reference proteome</keyword>
<dbReference type="InterPro" id="IPR016039">
    <property type="entry name" value="Thiolase-like"/>
</dbReference>
<dbReference type="RefSeq" id="WP_133901965.1">
    <property type="nucleotide sequence ID" value="NZ_SOCP01000003.1"/>
</dbReference>
<comment type="caution">
    <text evidence="4">The sequence shown here is derived from an EMBL/GenBank/DDBJ whole genome shotgun (WGS) entry which is preliminary data.</text>
</comment>
<evidence type="ECO:0000256" key="1">
    <source>
        <dbReference type="ARBA" id="ARBA00022679"/>
    </source>
</evidence>
<evidence type="ECO:0000313" key="4">
    <source>
        <dbReference type="EMBL" id="TDV54819.1"/>
    </source>
</evidence>
<dbReference type="Gene3D" id="3.40.47.10">
    <property type="match status" value="2"/>
</dbReference>
<dbReference type="AlphaFoldDB" id="A0A4R7VZ36"/>
<sequence length="317" mass="34327">MTIALSRVAVGMPSRCEPVDDILTRGGHTVEMRRMFDRVYKLRQSPTLGEGERMADLLIRTGKQALAGRRASLVLYGHTLQLQPFAHSGGFARRVRDGLGLPGVPFYGVSHVACTSVLRSVQLGSLFLRRQGGAADECVLVLGGDQGSVSEVTRIVPGMTVGGDAAVGFRVERAEQGGRYRVRSTATGRDTRFHRSLRMSADELRLFGAVCADQLMETVDRALAGAGLTRADVDWVMPHLSNAMFWKTVSAKSGIGIEKFRTELLPTQGHNFGTDALMALDHADRAGDLLPGQRCVLISLGQGAYYQVVVIEIAEES</sequence>
<keyword evidence="1" id="KW-0808">Transferase</keyword>
<dbReference type="Proteomes" id="UP000294927">
    <property type="component" value="Unassembled WGS sequence"/>
</dbReference>
<evidence type="ECO:0000256" key="2">
    <source>
        <dbReference type="ARBA" id="ARBA00023315"/>
    </source>
</evidence>
<reference evidence="4 5" key="1">
    <citation type="submission" date="2019-03" db="EMBL/GenBank/DDBJ databases">
        <title>Genomic Encyclopedia of Archaeal and Bacterial Type Strains, Phase II (KMG-II): from individual species to whole genera.</title>
        <authorList>
            <person name="Goeker M."/>
        </authorList>
    </citation>
    <scope>NUCLEOTIDE SEQUENCE [LARGE SCALE GENOMIC DNA]</scope>
    <source>
        <strain evidence="4 5">DSM 45499</strain>
    </source>
</reference>
<feature type="domain" description="Beta-ketoacyl-[acyl-carrier-protein] synthase III C-terminal" evidence="3">
    <location>
        <begin position="223"/>
        <end position="313"/>
    </location>
</feature>
<evidence type="ECO:0000313" key="5">
    <source>
        <dbReference type="Proteomes" id="UP000294927"/>
    </source>
</evidence>
<dbReference type="GO" id="GO:0016746">
    <property type="term" value="F:acyltransferase activity"/>
    <property type="evidence" value="ECO:0007669"/>
    <property type="project" value="UniProtKB-KW"/>
</dbReference>